<reference evidence="5" key="1">
    <citation type="journal article" date="2014" name="Genome Announc.">
        <title>De novo whole-genome sequence and genome annotation of Lichtheimia ramosa.</title>
        <authorList>
            <person name="Linde J."/>
            <person name="Schwartze V."/>
            <person name="Binder U."/>
            <person name="Lass-Florl C."/>
            <person name="Voigt K."/>
            <person name="Horn F."/>
        </authorList>
    </citation>
    <scope>NUCLEOTIDE SEQUENCE</scope>
    <source>
        <strain evidence="5">JMRC FSU:6197</strain>
    </source>
</reference>
<dbReference type="EMBL" id="LK023335">
    <property type="protein sequence ID" value="CDS10054.1"/>
    <property type="molecule type" value="Genomic_DNA"/>
</dbReference>
<feature type="compositionally biased region" description="Low complexity" evidence="3">
    <location>
        <begin position="218"/>
        <end position="229"/>
    </location>
</feature>
<feature type="domain" description="Rab-GAP TBC" evidence="4">
    <location>
        <begin position="438"/>
        <end position="623"/>
    </location>
</feature>
<gene>
    <name evidence="5" type="ORF">LRAMOSA02731</name>
</gene>
<evidence type="ECO:0000256" key="1">
    <source>
        <dbReference type="ARBA" id="ARBA00022468"/>
    </source>
</evidence>
<evidence type="ECO:0000256" key="3">
    <source>
        <dbReference type="SAM" id="MobiDB-lite"/>
    </source>
</evidence>
<dbReference type="SUPFAM" id="SSF47923">
    <property type="entry name" value="Ypt/Rab-GAP domain of gyp1p"/>
    <property type="match status" value="2"/>
</dbReference>
<dbReference type="GO" id="GO:0031267">
    <property type="term" value="F:small GTPase binding"/>
    <property type="evidence" value="ECO:0007669"/>
    <property type="project" value="TreeGrafter"/>
</dbReference>
<dbReference type="Pfam" id="PF23436">
    <property type="entry name" value="RabGap-TBC_2"/>
    <property type="match status" value="1"/>
</dbReference>
<evidence type="ECO:0000256" key="2">
    <source>
        <dbReference type="SAM" id="Coils"/>
    </source>
</evidence>
<dbReference type="GO" id="GO:0005096">
    <property type="term" value="F:GTPase activator activity"/>
    <property type="evidence" value="ECO:0007669"/>
    <property type="project" value="UniProtKB-KW"/>
</dbReference>
<feature type="region of interest" description="Disordered" evidence="3">
    <location>
        <begin position="1"/>
        <end position="26"/>
    </location>
</feature>
<keyword evidence="2" id="KW-0175">Coiled coil</keyword>
<protein>
    <recommendedName>
        <fullName evidence="4">Rab-GAP TBC domain-containing protein</fullName>
    </recommendedName>
</protein>
<proteinExistence type="predicted"/>
<feature type="compositionally biased region" description="Low complexity" evidence="3">
    <location>
        <begin position="336"/>
        <end position="347"/>
    </location>
</feature>
<dbReference type="Gene3D" id="1.10.472.80">
    <property type="entry name" value="Ypt/Rab-GAP domain of gyp1p, domain 3"/>
    <property type="match status" value="1"/>
</dbReference>
<dbReference type="FunFam" id="1.10.472.80:FF:000027">
    <property type="entry name" value="GTPase activating protein (Evi5)"/>
    <property type="match status" value="1"/>
</dbReference>
<feature type="region of interest" description="Disordered" evidence="3">
    <location>
        <begin position="65"/>
        <end position="140"/>
    </location>
</feature>
<dbReference type="Gene3D" id="1.10.10.750">
    <property type="entry name" value="Ypt/Rab-GAP domain of gyp1p, domain 1"/>
    <property type="match status" value="1"/>
</dbReference>
<name>A0A077WS66_9FUNG</name>
<feature type="compositionally biased region" description="Basic and acidic residues" evidence="3">
    <location>
        <begin position="16"/>
        <end position="26"/>
    </location>
</feature>
<keyword evidence="1" id="KW-0343">GTPase activation</keyword>
<dbReference type="FunFam" id="1.10.8.270:FF:000001">
    <property type="entry name" value="TBC1 domain family member 1"/>
    <property type="match status" value="1"/>
</dbReference>
<evidence type="ECO:0000259" key="4">
    <source>
        <dbReference type="PROSITE" id="PS50086"/>
    </source>
</evidence>
<feature type="compositionally biased region" description="Low complexity" evidence="3">
    <location>
        <begin position="1"/>
        <end position="13"/>
    </location>
</feature>
<feature type="compositionally biased region" description="Acidic residues" evidence="3">
    <location>
        <begin position="67"/>
        <end position="82"/>
    </location>
</feature>
<evidence type="ECO:0000313" key="5">
    <source>
        <dbReference type="EMBL" id="CDS10054.1"/>
    </source>
</evidence>
<dbReference type="InterPro" id="IPR035969">
    <property type="entry name" value="Rab-GAP_TBC_sf"/>
</dbReference>
<feature type="compositionally biased region" description="Polar residues" evidence="3">
    <location>
        <begin position="273"/>
        <end position="290"/>
    </location>
</feature>
<sequence length="842" mass="95765">MIETTTNTETSGTAQRHSDIHDSDHTDDERFSICEYDLDVVDHALENPNHSEYLDHFGFRIQVKTDDEGDGSSDSDLSDSEEPVVHAQVAERAERMSASASRIQNETKFDGKQQQQHSAVSSSTTTTSSEDDDTDFSVDTTMTTPTIVHKMTTDVVDEKQPTTAFVTRRGRSATISKPITPPSVDSSSPAMPAVATRRRRATTVSRPNEPVIPAPIMQSPTQQQQQPSTCETAKEDDEKIEQKDAPAPPTPPKDTCSSSSTSDTNSIRSNNSFEQQGRTSTSARSLSSFNPFKRSESPSTSCTSPPSRPRTIERPSQSFRKRQSKRMSEFYRGGHSASMPSSPSTSFQASRLSYASATSYYDMLMSKFGRQSEDHPLPLPRESPKQVALREEARQYLLETLKPEQPDSEDWDFWESLLGDAEMIRSEPEAVKQHMIMGVPSALRGYLWQILCKSRNHTTDIDSEYKELLKRISPHEKSIRRDLSRTFPSHEFFQDDNGQEALFHVIKAYSLFDPQVGYCQGLPFIVGCLLLHMSEDTAFCVLVKLMSQYGLRNQFMPQMELLHERLYQFDHLLQQKLPQVHRHLETQGVRPSMYASQWFLTLFSSKCPLHLVYRVFDLVFVEGTHFVLRFALALMFRNQHTLMGLEFEALVEFLNNGIYDTYKDDERGFVQDAYKMDVSARLLARLAKQHSTEAAREAKTQSQEEHLCQVNQELSSHVRRLEKSYATLEKENKDVTQQVIDAKMSVARLDGENQQLRMDLSHTRTELEQLKAMLPDIQEIQRQKQHLAQRNEHLENQVQDMEAILISLKLKYAESENAYEELRQKMSKLSAASTPPPPGTAM</sequence>
<organism evidence="5">
    <name type="scientific">Lichtheimia ramosa</name>
    <dbReference type="NCBI Taxonomy" id="688394"/>
    <lineage>
        <taxon>Eukaryota</taxon>
        <taxon>Fungi</taxon>
        <taxon>Fungi incertae sedis</taxon>
        <taxon>Mucoromycota</taxon>
        <taxon>Mucoromycotina</taxon>
        <taxon>Mucoromycetes</taxon>
        <taxon>Mucorales</taxon>
        <taxon>Lichtheimiaceae</taxon>
        <taxon>Lichtheimia</taxon>
    </lineage>
</organism>
<dbReference type="OrthoDB" id="421393at2759"/>
<dbReference type="PROSITE" id="PS50086">
    <property type="entry name" value="TBC_RABGAP"/>
    <property type="match status" value="1"/>
</dbReference>
<feature type="compositionally biased region" description="Low complexity" evidence="3">
    <location>
        <begin position="253"/>
        <end position="272"/>
    </location>
</feature>
<dbReference type="Gene3D" id="1.10.8.270">
    <property type="entry name" value="putative rabgap domain of human tbc1 domain family member 14 like domains"/>
    <property type="match status" value="1"/>
</dbReference>
<dbReference type="AlphaFoldDB" id="A0A077WS66"/>
<accession>A0A077WS66</accession>
<feature type="coiled-coil region" evidence="2">
    <location>
        <begin position="711"/>
        <end position="832"/>
    </location>
</feature>
<feature type="compositionally biased region" description="Basic and acidic residues" evidence="3">
    <location>
        <begin position="232"/>
        <end position="244"/>
    </location>
</feature>
<dbReference type="SMART" id="SM00164">
    <property type="entry name" value="TBC"/>
    <property type="match status" value="1"/>
</dbReference>
<dbReference type="InterPro" id="IPR000195">
    <property type="entry name" value="Rab-GAP-TBC_dom"/>
</dbReference>
<dbReference type="PANTHER" id="PTHR47219">
    <property type="entry name" value="RAB GTPASE-ACTIVATING PROTEIN 1-LIKE"/>
    <property type="match status" value="1"/>
</dbReference>
<dbReference type="InterPro" id="IPR050302">
    <property type="entry name" value="Rab_GAP_TBC_domain"/>
</dbReference>
<feature type="compositionally biased region" description="Polar residues" evidence="3">
    <location>
        <begin position="173"/>
        <end position="189"/>
    </location>
</feature>
<dbReference type="PANTHER" id="PTHR47219:SF9">
    <property type="entry name" value="GTPASE ACTIVATING PROTEIN AND CENTROSOME-ASSOCIATED, ISOFORM B"/>
    <property type="match status" value="1"/>
</dbReference>
<feature type="region of interest" description="Disordered" evidence="3">
    <location>
        <begin position="167"/>
        <end position="347"/>
    </location>
</feature>